<keyword evidence="4" id="KW-1185">Reference proteome</keyword>
<evidence type="ECO:0000256" key="1">
    <source>
        <dbReference type="SAM" id="Phobius"/>
    </source>
</evidence>
<organism evidence="3 4">
    <name type="scientific">Streptomyces andamanensis</name>
    <dbReference type="NCBI Taxonomy" id="1565035"/>
    <lineage>
        <taxon>Bacteria</taxon>
        <taxon>Bacillati</taxon>
        <taxon>Actinomycetota</taxon>
        <taxon>Actinomycetes</taxon>
        <taxon>Kitasatosporales</taxon>
        <taxon>Streptomycetaceae</taxon>
        <taxon>Streptomyces</taxon>
    </lineage>
</organism>
<name>A0ABV8TQC8_9ACTN</name>
<feature type="domain" description="Phosphatidic acid phosphatase type 2/haloperoxidase" evidence="2">
    <location>
        <begin position="93"/>
        <end position="203"/>
    </location>
</feature>
<dbReference type="EMBL" id="JBHSDP010000029">
    <property type="protein sequence ID" value="MFC4332875.1"/>
    <property type="molecule type" value="Genomic_DNA"/>
</dbReference>
<feature type="transmembrane region" description="Helical" evidence="1">
    <location>
        <begin position="130"/>
        <end position="153"/>
    </location>
</feature>
<protein>
    <submittedName>
        <fullName evidence="3">Phosphatase PAP2 family protein</fullName>
    </submittedName>
</protein>
<evidence type="ECO:0000259" key="2">
    <source>
        <dbReference type="SMART" id="SM00014"/>
    </source>
</evidence>
<dbReference type="PANTHER" id="PTHR14969">
    <property type="entry name" value="SPHINGOSINE-1-PHOSPHATE PHOSPHOHYDROLASE"/>
    <property type="match status" value="1"/>
</dbReference>
<dbReference type="PANTHER" id="PTHR14969:SF13">
    <property type="entry name" value="AT30094P"/>
    <property type="match status" value="1"/>
</dbReference>
<dbReference type="InterPro" id="IPR036938">
    <property type="entry name" value="PAP2/HPO_sf"/>
</dbReference>
<accession>A0ABV8TQC8</accession>
<sequence>MRRRDAADLAGSAAVGAWAAFTVVALVVAGGHGAPLRVDETLLSWSVGHRPATAVAVARGVTATGTGVVPYVLVAVAGAVAGRTARRRAVAALLGLVCLATGQLARRGVMELVARPRPPRPDWATHASGWAFPSGHTTTSALTAALLVLAVLLRAPRGRTALCAAVGCWAVLVGVSRVYLGVHWGTDVAGGWLFAAGWSGVCLCAALRWLPARCVAAFTGRGPMADEPEPPVTPEGLGRSHAR</sequence>
<dbReference type="InterPro" id="IPR000326">
    <property type="entry name" value="PAP2/HPO"/>
</dbReference>
<reference evidence="4" key="1">
    <citation type="journal article" date="2019" name="Int. J. Syst. Evol. Microbiol.">
        <title>The Global Catalogue of Microorganisms (GCM) 10K type strain sequencing project: providing services to taxonomists for standard genome sequencing and annotation.</title>
        <authorList>
            <consortium name="The Broad Institute Genomics Platform"/>
            <consortium name="The Broad Institute Genome Sequencing Center for Infectious Disease"/>
            <person name="Wu L."/>
            <person name="Ma J."/>
        </authorList>
    </citation>
    <scope>NUCLEOTIDE SEQUENCE [LARGE SCALE GENOMIC DNA]</scope>
    <source>
        <strain evidence="4">PCU 347</strain>
    </source>
</reference>
<proteinExistence type="predicted"/>
<keyword evidence="1" id="KW-1133">Transmembrane helix</keyword>
<keyword evidence="1" id="KW-0812">Transmembrane</keyword>
<dbReference type="RefSeq" id="WP_381744268.1">
    <property type="nucleotide sequence ID" value="NZ_JBHSDP010000029.1"/>
</dbReference>
<dbReference type="Gene3D" id="1.20.144.10">
    <property type="entry name" value="Phosphatidic acid phosphatase type 2/haloperoxidase"/>
    <property type="match status" value="1"/>
</dbReference>
<comment type="caution">
    <text evidence="3">The sequence shown here is derived from an EMBL/GenBank/DDBJ whole genome shotgun (WGS) entry which is preliminary data.</text>
</comment>
<dbReference type="SUPFAM" id="SSF48317">
    <property type="entry name" value="Acid phosphatase/Vanadium-dependent haloperoxidase"/>
    <property type="match status" value="1"/>
</dbReference>
<feature type="transmembrane region" description="Helical" evidence="1">
    <location>
        <begin position="57"/>
        <end position="82"/>
    </location>
</feature>
<dbReference type="Proteomes" id="UP001595824">
    <property type="component" value="Unassembled WGS sequence"/>
</dbReference>
<feature type="transmembrane region" description="Helical" evidence="1">
    <location>
        <begin position="192"/>
        <end position="211"/>
    </location>
</feature>
<feature type="transmembrane region" description="Helical" evidence="1">
    <location>
        <begin position="89"/>
        <end position="110"/>
    </location>
</feature>
<dbReference type="SMART" id="SM00014">
    <property type="entry name" value="acidPPc"/>
    <property type="match status" value="1"/>
</dbReference>
<evidence type="ECO:0000313" key="4">
    <source>
        <dbReference type="Proteomes" id="UP001595824"/>
    </source>
</evidence>
<evidence type="ECO:0000313" key="3">
    <source>
        <dbReference type="EMBL" id="MFC4332875.1"/>
    </source>
</evidence>
<keyword evidence="1" id="KW-0472">Membrane</keyword>
<dbReference type="Pfam" id="PF01569">
    <property type="entry name" value="PAP2"/>
    <property type="match status" value="1"/>
</dbReference>
<feature type="transmembrane region" description="Helical" evidence="1">
    <location>
        <begin position="160"/>
        <end position="180"/>
    </location>
</feature>
<gene>
    <name evidence="3" type="ORF">ACFPC0_34940</name>
</gene>